<gene>
    <name evidence="2" type="ORF">SRS1_20013</name>
</gene>
<keyword evidence="1" id="KW-0732">Signal</keyword>
<dbReference type="AlphaFoldDB" id="A0A2N8ULT3"/>
<feature type="chain" id="PRO_5014679829" evidence="1">
    <location>
        <begin position="29"/>
        <end position="195"/>
    </location>
</feature>
<sequence length="195" mass="21576">MPAFTLIYRLLLLTAFFLAGCLAPNASTRKPAKLSGCSDTIKNGKVTDRVQKFTTRLGNQELLTGIKSGVESTLTCDDRPRRMRNVLFEEGNISNPKMLSLGAKEAGAHLAVPVLKPDIKTAEVLAGWPATKVRRWNTRKGILLMHLKSGEQPYLLGWLMGRNHNSYSKLVTSPDMADLNRIEMSSGLSRIVRQP</sequence>
<dbReference type="EMBL" id="LT795072">
    <property type="protein sequence ID" value="SJX65739.1"/>
    <property type="molecule type" value="Genomic_DNA"/>
</dbReference>
<feature type="signal peptide" evidence="1">
    <location>
        <begin position="1"/>
        <end position="28"/>
    </location>
</feature>
<evidence type="ECO:0000313" key="3">
    <source>
        <dbReference type="Proteomes" id="UP000239563"/>
    </source>
</evidence>
<dbReference type="Proteomes" id="UP000239563">
    <property type="component" value="Chromosome XIX"/>
</dbReference>
<evidence type="ECO:0000313" key="2">
    <source>
        <dbReference type="EMBL" id="SJX65739.1"/>
    </source>
</evidence>
<reference evidence="2 3" key="1">
    <citation type="submission" date="2017-02" db="EMBL/GenBank/DDBJ databases">
        <authorList>
            <person name="Peterson S.W."/>
        </authorList>
    </citation>
    <scope>NUCLEOTIDE SEQUENCE [LARGE SCALE GENOMIC DNA]</scope>
    <source>
        <strain evidence="2 3">SRS1_H2-8</strain>
    </source>
</reference>
<protein>
    <submittedName>
        <fullName evidence="2">Uncharacterized protein</fullName>
    </submittedName>
</protein>
<organism evidence="2 3">
    <name type="scientific">Sporisorium reilianum f. sp. reilianum</name>
    <dbReference type="NCBI Taxonomy" id="72559"/>
    <lineage>
        <taxon>Eukaryota</taxon>
        <taxon>Fungi</taxon>
        <taxon>Dikarya</taxon>
        <taxon>Basidiomycota</taxon>
        <taxon>Ustilaginomycotina</taxon>
        <taxon>Ustilaginomycetes</taxon>
        <taxon>Ustilaginales</taxon>
        <taxon>Ustilaginaceae</taxon>
        <taxon>Sporisorium</taxon>
    </lineage>
</organism>
<proteinExistence type="predicted"/>
<evidence type="ECO:0000256" key="1">
    <source>
        <dbReference type="SAM" id="SignalP"/>
    </source>
</evidence>
<accession>A0A2N8ULT3</accession>
<name>A0A2N8ULT3_9BASI</name>